<evidence type="ECO:0000256" key="4">
    <source>
        <dbReference type="ARBA" id="ARBA00023136"/>
    </source>
</evidence>
<evidence type="ECO:0000256" key="1">
    <source>
        <dbReference type="ARBA" id="ARBA00004141"/>
    </source>
</evidence>
<protein>
    <recommendedName>
        <fullName evidence="8">Rhodopsin domain-containing protein</fullName>
    </recommendedName>
</protein>
<evidence type="ECO:0000256" key="5">
    <source>
        <dbReference type="ARBA" id="ARBA00038359"/>
    </source>
</evidence>
<accession>A0A2G5HL72</accession>
<proteinExistence type="inferred from homology"/>
<feature type="chain" id="PRO_5013969227" description="Rhodopsin domain-containing protein" evidence="7">
    <location>
        <begin position="18"/>
        <end position="457"/>
    </location>
</feature>
<evidence type="ECO:0000313" key="9">
    <source>
        <dbReference type="EMBL" id="PIA92963.1"/>
    </source>
</evidence>
<evidence type="ECO:0000313" key="11">
    <source>
        <dbReference type="Proteomes" id="UP000230605"/>
    </source>
</evidence>
<dbReference type="PANTHER" id="PTHR33048">
    <property type="entry name" value="PTH11-LIKE INTEGRAL MEMBRANE PROTEIN (AFU_ORTHOLOGUE AFUA_5G11245)"/>
    <property type="match status" value="1"/>
</dbReference>
<dbReference type="Pfam" id="PF20684">
    <property type="entry name" value="Fung_rhodopsin"/>
    <property type="match status" value="1"/>
</dbReference>
<dbReference type="Proteomes" id="UP001302367">
    <property type="component" value="Chromosome 4"/>
</dbReference>
<evidence type="ECO:0000313" key="12">
    <source>
        <dbReference type="Proteomes" id="UP001302367"/>
    </source>
</evidence>
<sequence>MRLAYDLLVFFVVTAQASRSWNLTAALELPPCVPACAQRILPEYNCTLLDETTLLPTDCYCASSGPLADKLSKCVLEECPTLAEALEGLKFQALGCDYPRDRNRGPVLLATAVSLFTITTLFLIARFLSRWPRLSGAGLSWDDGIVLACYIPVVGITIVAIRLVDYGSGRDSWMLPVENVMAVAKWFWAVLPIYLAAVFFTKLSLVVLYLRIWPSEPGCRSRFRIICWTIAAALVATALACIFSIIFACHPIRNSWRYADEAMGTCTHRVDAGIAYGALNATFDFIVIVLPIPRLLQLNVSTRQKIGICSCFLVGLIATVCSLIRLTRLDGLYTGRNITWDYVDAGLWSLIEVYCSMICCCMPSMAGLIQRCWRSGPWTTNDSRQMPSFEMMSANEKERDSGLFAPGYRDMIPSPTKLLRKKTLSDSTLGDKTGPNVCEKEVGFVTYMPTAQLPPEK</sequence>
<keyword evidence="4 6" id="KW-0472">Membrane</keyword>
<dbReference type="OrthoDB" id="3625086at2759"/>
<dbReference type="InterPro" id="IPR052337">
    <property type="entry name" value="SAT4-like"/>
</dbReference>
<reference evidence="10 12" key="2">
    <citation type="submission" date="2023-09" db="EMBL/GenBank/DDBJ databases">
        <title>Complete-Gapless Cercospora beticola genome.</title>
        <authorList>
            <person name="Wyatt N.A."/>
            <person name="Spanner R.E."/>
            <person name="Bolton M.D."/>
        </authorList>
    </citation>
    <scope>NUCLEOTIDE SEQUENCE [LARGE SCALE GENOMIC DNA]</scope>
    <source>
        <strain evidence="10">Cb09-40</strain>
    </source>
</reference>
<keyword evidence="7" id="KW-0732">Signal</keyword>
<feature type="transmembrane region" description="Helical" evidence="6">
    <location>
        <begin position="347"/>
        <end position="369"/>
    </location>
</feature>
<dbReference type="PANTHER" id="PTHR33048:SF47">
    <property type="entry name" value="INTEGRAL MEMBRANE PROTEIN-RELATED"/>
    <property type="match status" value="1"/>
</dbReference>
<name>A0A2G5HL72_CERBT</name>
<comment type="subcellular location">
    <subcellularLocation>
        <location evidence="1">Membrane</location>
        <topology evidence="1">Multi-pass membrane protein</topology>
    </subcellularLocation>
</comment>
<evidence type="ECO:0000259" key="8">
    <source>
        <dbReference type="Pfam" id="PF20684"/>
    </source>
</evidence>
<dbReference type="AlphaFoldDB" id="A0A2G5HL72"/>
<evidence type="ECO:0000313" key="10">
    <source>
        <dbReference type="EMBL" id="WPB02102.1"/>
    </source>
</evidence>
<feature type="transmembrane region" description="Helical" evidence="6">
    <location>
        <begin position="186"/>
        <end position="213"/>
    </location>
</feature>
<evidence type="ECO:0000256" key="3">
    <source>
        <dbReference type="ARBA" id="ARBA00022989"/>
    </source>
</evidence>
<feature type="transmembrane region" description="Helical" evidence="6">
    <location>
        <begin position="273"/>
        <end position="296"/>
    </location>
</feature>
<comment type="similarity">
    <text evidence="5">Belongs to the SAT4 family.</text>
</comment>
<evidence type="ECO:0000256" key="7">
    <source>
        <dbReference type="SAM" id="SignalP"/>
    </source>
</evidence>
<evidence type="ECO:0000256" key="2">
    <source>
        <dbReference type="ARBA" id="ARBA00022692"/>
    </source>
</evidence>
<keyword evidence="2 6" id="KW-0812">Transmembrane</keyword>
<dbReference type="EMBL" id="LKMD01000105">
    <property type="protein sequence ID" value="PIA92963.1"/>
    <property type="molecule type" value="Genomic_DNA"/>
</dbReference>
<feature type="transmembrane region" description="Helical" evidence="6">
    <location>
        <begin position="145"/>
        <end position="166"/>
    </location>
</feature>
<feature type="transmembrane region" description="Helical" evidence="6">
    <location>
        <begin position="308"/>
        <end position="327"/>
    </location>
</feature>
<reference evidence="9 11" key="1">
    <citation type="submission" date="2015-10" db="EMBL/GenBank/DDBJ databases">
        <title>The cercosporin biosynthetic gene cluster was horizontally transferred to several fungal lineages and shown to be expanded in Cercospora beticola based on microsynteny with recipient genomes.</title>
        <authorList>
            <person name="De Jonge R."/>
            <person name="Ebert M.K."/>
            <person name="Suttle J.C."/>
            <person name="Jurick Ii W.M."/>
            <person name="Secor G.A."/>
            <person name="Thomma B.P."/>
            <person name="Van De Peer Y."/>
            <person name="Bolton M.D."/>
        </authorList>
    </citation>
    <scope>NUCLEOTIDE SEQUENCE [LARGE SCALE GENOMIC DNA]</scope>
    <source>
        <strain evidence="9 11">09-40</strain>
    </source>
</reference>
<keyword evidence="3 6" id="KW-1133">Transmembrane helix</keyword>
<dbReference type="EMBL" id="CP134187">
    <property type="protein sequence ID" value="WPB02102.1"/>
    <property type="molecule type" value="Genomic_DNA"/>
</dbReference>
<keyword evidence="12" id="KW-1185">Reference proteome</keyword>
<feature type="transmembrane region" description="Helical" evidence="6">
    <location>
        <begin position="225"/>
        <end position="253"/>
    </location>
</feature>
<gene>
    <name evidence="9" type="ORF">CB0940_04825</name>
    <name evidence="10" type="ORF">RHO25_006736</name>
</gene>
<evidence type="ECO:0000256" key="6">
    <source>
        <dbReference type="SAM" id="Phobius"/>
    </source>
</evidence>
<feature type="transmembrane region" description="Helical" evidence="6">
    <location>
        <begin position="107"/>
        <end position="125"/>
    </location>
</feature>
<dbReference type="InterPro" id="IPR049326">
    <property type="entry name" value="Rhodopsin_dom_fungi"/>
</dbReference>
<organism evidence="9 11">
    <name type="scientific">Cercospora beticola</name>
    <name type="common">Sugarbeet leaf spot fungus</name>
    <dbReference type="NCBI Taxonomy" id="122368"/>
    <lineage>
        <taxon>Eukaryota</taxon>
        <taxon>Fungi</taxon>
        <taxon>Dikarya</taxon>
        <taxon>Ascomycota</taxon>
        <taxon>Pezizomycotina</taxon>
        <taxon>Dothideomycetes</taxon>
        <taxon>Dothideomycetidae</taxon>
        <taxon>Mycosphaerellales</taxon>
        <taxon>Mycosphaerellaceae</taxon>
        <taxon>Cercospora</taxon>
    </lineage>
</organism>
<feature type="domain" description="Rhodopsin" evidence="8">
    <location>
        <begin position="125"/>
        <end position="371"/>
    </location>
</feature>
<dbReference type="GO" id="GO:0016020">
    <property type="term" value="C:membrane"/>
    <property type="evidence" value="ECO:0007669"/>
    <property type="project" value="UniProtKB-SubCell"/>
</dbReference>
<feature type="signal peptide" evidence="7">
    <location>
        <begin position="1"/>
        <end position="17"/>
    </location>
</feature>
<dbReference type="Proteomes" id="UP000230605">
    <property type="component" value="Chromosome 4"/>
</dbReference>